<gene>
    <name evidence="1" type="ORF">Q3M24_14930</name>
</gene>
<dbReference type="EMBL" id="CP159373">
    <property type="protein sequence ID" value="XCN71599.1"/>
    <property type="molecule type" value="Genomic_DNA"/>
</dbReference>
<dbReference type="KEGG" id="eaj:Q3M24_14930"/>
<sequence length="65" mass="7642">MLKGKFYNFLYNKKFISTEIFRAMLNNETSTAGLADSKFINIFSSKIWAIERNVKEKMLENLNND</sequence>
<accession>A0AAU8LRW1</accession>
<dbReference type="AlphaFoldDB" id="A0AAU8LRW1"/>
<name>A0AAU8LRW1_9BACT</name>
<reference evidence="1" key="2">
    <citation type="submission" date="2024-06" db="EMBL/GenBank/DDBJ databases">
        <authorList>
            <person name="Plum-Jensen L.E."/>
            <person name="Schramm A."/>
            <person name="Marshall I.P.G."/>
        </authorList>
    </citation>
    <scope>NUCLEOTIDE SEQUENCE</scope>
    <source>
        <strain evidence="1">Rat1</strain>
    </source>
</reference>
<reference evidence="1" key="1">
    <citation type="journal article" date="2024" name="Syst. Appl. Microbiol.">
        <title>First single-strain enrichments of Electrothrix cable bacteria, description of E. aestuarii sp. nov. and E. rattekaaiensis sp. nov., and proposal of a cable bacteria taxonomy following the rules of the SeqCode.</title>
        <authorList>
            <person name="Plum-Jensen L.E."/>
            <person name="Schramm A."/>
            <person name="Marshall I.P.G."/>
        </authorList>
    </citation>
    <scope>NUCLEOTIDE SEQUENCE</scope>
    <source>
        <strain evidence="1">Rat1</strain>
    </source>
</reference>
<proteinExistence type="predicted"/>
<protein>
    <submittedName>
        <fullName evidence="1">Uncharacterized protein</fullName>
    </submittedName>
</protein>
<evidence type="ECO:0000313" key="1">
    <source>
        <dbReference type="EMBL" id="XCN71599.1"/>
    </source>
</evidence>
<organism evidence="1">
    <name type="scientific">Candidatus Electrothrix aestuarii</name>
    <dbReference type="NCBI Taxonomy" id="3062594"/>
    <lineage>
        <taxon>Bacteria</taxon>
        <taxon>Pseudomonadati</taxon>
        <taxon>Thermodesulfobacteriota</taxon>
        <taxon>Desulfobulbia</taxon>
        <taxon>Desulfobulbales</taxon>
        <taxon>Desulfobulbaceae</taxon>
        <taxon>Candidatus Electrothrix</taxon>
    </lineage>
</organism>